<dbReference type="EMBL" id="CP065053">
    <property type="protein sequence ID" value="QPI49029.1"/>
    <property type="molecule type" value="Genomic_DNA"/>
</dbReference>
<proteinExistence type="predicted"/>
<keyword evidence="2" id="KW-1185">Reference proteome</keyword>
<gene>
    <name evidence="1" type="ORF">IV454_26690</name>
</gene>
<protein>
    <submittedName>
        <fullName evidence="1">Uncharacterized protein</fullName>
    </submittedName>
</protein>
<evidence type="ECO:0000313" key="2">
    <source>
        <dbReference type="Proteomes" id="UP000662888"/>
    </source>
</evidence>
<accession>A0AA48WCM5</accession>
<evidence type="ECO:0000313" key="1">
    <source>
        <dbReference type="EMBL" id="QPI49029.1"/>
    </source>
</evidence>
<dbReference type="RefSeq" id="WP_206088632.1">
    <property type="nucleotide sequence ID" value="NZ_CP065053.1"/>
</dbReference>
<dbReference type="Proteomes" id="UP000662888">
    <property type="component" value="Chromosome"/>
</dbReference>
<reference evidence="1 2" key="1">
    <citation type="submission" date="2020-11" db="EMBL/GenBank/DDBJ databases">
        <authorList>
            <person name="Sun Q."/>
        </authorList>
    </citation>
    <scope>NUCLEOTIDE SEQUENCE [LARGE SCALE GENOMIC DNA]</scope>
    <source>
        <strain evidence="1 2">P8398</strain>
    </source>
</reference>
<organism evidence="1 2">
    <name type="scientific">Massilia antarctica</name>
    <dbReference type="NCBI Taxonomy" id="2765360"/>
    <lineage>
        <taxon>Bacteria</taxon>
        <taxon>Pseudomonadati</taxon>
        <taxon>Pseudomonadota</taxon>
        <taxon>Betaproteobacteria</taxon>
        <taxon>Burkholderiales</taxon>
        <taxon>Oxalobacteraceae</taxon>
        <taxon>Telluria group</taxon>
        <taxon>Massilia</taxon>
    </lineage>
</organism>
<name>A0AA48WCM5_9BURK</name>
<sequence>MAKFSLIRGWLECSFDDVAEIKKTIDEHWKLFPGYALTESQAELYKNGWTFPPGPMNWISLVFYGGNLNERATQFFKDCLEKISRMELEVCGTFFVDDEEGEDFRLWMLNEGSFSDVKRSFSAKPKLID</sequence>